<accession>A0A166RKF7</accession>
<dbReference type="Proteomes" id="UP000077384">
    <property type="component" value="Unassembled WGS sequence"/>
</dbReference>
<dbReference type="CDD" id="cd09294">
    <property type="entry name" value="SmpB"/>
    <property type="match status" value="1"/>
</dbReference>
<dbReference type="EMBL" id="LITQ01000029">
    <property type="protein sequence ID" value="OAA90868.1"/>
    <property type="molecule type" value="Genomic_DNA"/>
</dbReference>
<name>A0A166RKF7_9CLOT</name>
<dbReference type="GO" id="GO:0070930">
    <property type="term" value="P:trans-translation-dependent protein tagging"/>
    <property type="evidence" value="ECO:0007669"/>
    <property type="project" value="TreeGrafter"/>
</dbReference>
<dbReference type="PROSITE" id="PS01317">
    <property type="entry name" value="SSRP"/>
    <property type="match status" value="1"/>
</dbReference>
<evidence type="ECO:0000313" key="7">
    <source>
        <dbReference type="Proteomes" id="UP000093694"/>
    </source>
</evidence>
<protein>
    <recommendedName>
        <fullName evidence="3">SsrA-binding protein</fullName>
    </recommendedName>
    <alternativeName>
        <fullName evidence="3">Small protein B</fullName>
    </alternativeName>
</protein>
<sequence>MTNKKSSNKTLAENRKARHDYFIEESMEAGIELVGTEVKSIRAGKCNLKDSYAEIRNGEIFICNMHISPYEQGNIFNKDPLRNRKLLLHKNEIIKLQQYTAQQGYTLVPMSLYLKYGRVKVNLAVAKGKKNYDKRNTMLERAAKRDIDRQMKERSKY</sequence>
<dbReference type="NCBIfam" id="NF003843">
    <property type="entry name" value="PRK05422.1"/>
    <property type="match status" value="1"/>
</dbReference>
<dbReference type="Gene3D" id="2.40.280.10">
    <property type="match status" value="1"/>
</dbReference>
<keyword evidence="1 3" id="KW-0963">Cytoplasm</keyword>
<dbReference type="PANTHER" id="PTHR30308">
    <property type="entry name" value="TMRNA-BINDING COMPONENT OF TRANS-TRANSLATION TAGGING COMPLEX"/>
    <property type="match status" value="1"/>
</dbReference>
<dbReference type="InterPro" id="IPR020081">
    <property type="entry name" value="SsrA-bd_prot_CS"/>
</dbReference>
<dbReference type="RefSeq" id="WP_013240506.1">
    <property type="nucleotide sequence ID" value="NZ_LITQ01000029.1"/>
</dbReference>
<comment type="subcellular location">
    <subcellularLocation>
        <location evidence="3">Cytoplasm</location>
    </subcellularLocation>
    <text evidence="3">The tmRNA-SmpB complex associates with stalled 70S ribosomes.</text>
</comment>
<dbReference type="GO" id="GO:0005829">
    <property type="term" value="C:cytosol"/>
    <property type="evidence" value="ECO:0007669"/>
    <property type="project" value="TreeGrafter"/>
</dbReference>
<dbReference type="NCBIfam" id="TIGR00086">
    <property type="entry name" value="smpB"/>
    <property type="match status" value="1"/>
</dbReference>
<gene>
    <name evidence="3 4" type="primary">smpB</name>
    <name evidence="5" type="ORF">CLCOS_07460</name>
    <name evidence="4" type="ORF">WX73_02018</name>
</gene>
<evidence type="ECO:0000313" key="5">
    <source>
        <dbReference type="EMBL" id="OBR96902.1"/>
    </source>
</evidence>
<keyword evidence="2 3" id="KW-0694">RNA-binding</keyword>
<evidence type="ECO:0000313" key="6">
    <source>
        <dbReference type="Proteomes" id="UP000077384"/>
    </source>
</evidence>
<dbReference type="GO" id="GO:0003723">
    <property type="term" value="F:RNA binding"/>
    <property type="evidence" value="ECO:0007669"/>
    <property type="project" value="UniProtKB-UniRule"/>
</dbReference>
<dbReference type="Pfam" id="PF01668">
    <property type="entry name" value="SmpB"/>
    <property type="match status" value="1"/>
</dbReference>
<dbReference type="Proteomes" id="UP000093694">
    <property type="component" value="Unassembled WGS sequence"/>
</dbReference>
<dbReference type="InterPro" id="IPR000037">
    <property type="entry name" value="SsrA-bd_prot"/>
</dbReference>
<evidence type="ECO:0000256" key="1">
    <source>
        <dbReference type="ARBA" id="ARBA00022490"/>
    </source>
</evidence>
<comment type="similarity">
    <text evidence="3">Belongs to the SmpB family.</text>
</comment>
<dbReference type="PATRIC" id="fig|1705578.3.peg.2280"/>
<dbReference type="EMBL" id="LROR01000031">
    <property type="protein sequence ID" value="OBR96902.1"/>
    <property type="molecule type" value="Genomic_DNA"/>
</dbReference>
<dbReference type="SUPFAM" id="SSF74982">
    <property type="entry name" value="Small protein B (SmpB)"/>
    <property type="match status" value="1"/>
</dbReference>
<keyword evidence="7" id="KW-1185">Reference proteome</keyword>
<dbReference type="GO" id="GO:0070929">
    <property type="term" value="P:trans-translation"/>
    <property type="evidence" value="ECO:0007669"/>
    <property type="project" value="UniProtKB-UniRule"/>
</dbReference>
<dbReference type="HAMAP" id="MF_00023">
    <property type="entry name" value="SmpB"/>
    <property type="match status" value="1"/>
</dbReference>
<proteinExistence type="inferred from homology"/>
<dbReference type="PANTHER" id="PTHR30308:SF2">
    <property type="entry name" value="SSRA-BINDING PROTEIN"/>
    <property type="match status" value="1"/>
</dbReference>
<reference evidence="4 6" key="1">
    <citation type="journal article" date="2015" name="Biotechnol. Bioeng.">
        <title>Genome sequence and phenotypic characterization of Caulobacter segnis.</title>
        <authorList>
            <person name="Patel S."/>
            <person name="Fletcher B."/>
            <person name="Scott D.C."/>
            <person name="Ely B."/>
        </authorList>
    </citation>
    <scope>NUCLEOTIDE SEQUENCE [LARGE SCALE GENOMIC DNA]</scope>
    <source>
        <strain evidence="4 6">PS02</strain>
    </source>
</reference>
<dbReference type="InterPro" id="IPR023620">
    <property type="entry name" value="SmpB"/>
</dbReference>
<dbReference type="AlphaFoldDB" id="A0A166RKF7"/>
<comment type="caution">
    <text evidence="4">The sequence shown here is derived from an EMBL/GenBank/DDBJ whole genome shotgun (WGS) entry which is preliminary data.</text>
</comment>
<reference evidence="5 7" key="2">
    <citation type="journal article" date="2016" name="Front. Microbiol.">
        <title>Industrial Acetogenic Biocatalysts: A Comparative Metabolic and Genomic Analysis.</title>
        <authorList>
            <person name="Bengelsdorf F."/>
            <person name="Poehlein A."/>
            <person name="Sonja S."/>
            <person name="Erz C."/>
            <person name="Hummel T."/>
            <person name="Hoffmeister S."/>
            <person name="Daniel R."/>
            <person name="Durre P."/>
        </authorList>
    </citation>
    <scope>NUCLEOTIDE SEQUENCE [LARGE SCALE GENOMIC DNA]</scope>
    <source>
        <strain evidence="5 7">PTA-10522</strain>
    </source>
</reference>
<evidence type="ECO:0000256" key="2">
    <source>
        <dbReference type="ARBA" id="ARBA00022884"/>
    </source>
</evidence>
<organism evidence="4 6">
    <name type="scientific">Clostridium coskatii</name>
    <dbReference type="NCBI Taxonomy" id="1705578"/>
    <lineage>
        <taxon>Bacteria</taxon>
        <taxon>Bacillati</taxon>
        <taxon>Bacillota</taxon>
        <taxon>Clostridia</taxon>
        <taxon>Eubacteriales</taxon>
        <taxon>Clostridiaceae</taxon>
        <taxon>Clostridium</taxon>
    </lineage>
</organism>
<comment type="function">
    <text evidence="3">Required for rescue of stalled ribosomes mediated by trans-translation. Binds to transfer-messenger RNA (tmRNA), required for stable association of tmRNA with ribosomes. tmRNA and SmpB together mimic tRNA shape, replacing the anticodon stem-loop with SmpB. tmRNA is encoded by the ssrA gene; the 2 termini fold to resemble tRNA(Ala) and it encodes a 'tag peptide', a short internal open reading frame. During trans-translation Ala-aminoacylated tmRNA acts like a tRNA, entering the A-site of stalled ribosomes, displacing the stalled mRNA. The ribosome then switches to translate the ORF on the tmRNA; the nascent peptide is terminated with the 'tag peptide' encoded by the tmRNA and targeted for degradation. The ribosome is freed to recommence translation, which seems to be the essential function of trans-translation.</text>
</comment>
<evidence type="ECO:0000313" key="4">
    <source>
        <dbReference type="EMBL" id="OAA90868.1"/>
    </source>
</evidence>
<evidence type="ECO:0000256" key="3">
    <source>
        <dbReference type="HAMAP-Rule" id="MF_00023"/>
    </source>
</evidence>